<evidence type="ECO:0000256" key="2">
    <source>
        <dbReference type="ARBA" id="ARBA00010790"/>
    </source>
</evidence>
<keyword evidence="3" id="KW-0285">Flavoprotein</keyword>
<feature type="domain" description="Glucose-methanol-choline oxidoreductase N-terminal" evidence="8">
    <location>
        <begin position="36"/>
        <end position="354"/>
    </location>
</feature>
<feature type="signal peptide" evidence="7">
    <location>
        <begin position="1"/>
        <end position="21"/>
    </location>
</feature>
<dbReference type="InterPro" id="IPR007867">
    <property type="entry name" value="GMC_OxRtase_C"/>
</dbReference>
<evidence type="ECO:0000256" key="1">
    <source>
        <dbReference type="ARBA" id="ARBA00001974"/>
    </source>
</evidence>
<organism evidence="10 11">
    <name type="scientific">Cordyceps confragosa</name>
    <name type="common">Lecanicillium lecanii</name>
    <dbReference type="NCBI Taxonomy" id="2714763"/>
    <lineage>
        <taxon>Eukaryota</taxon>
        <taxon>Fungi</taxon>
        <taxon>Dikarya</taxon>
        <taxon>Ascomycota</taxon>
        <taxon>Pezizomycotina</taxon>
        <taxon>Sordariomycetes</taxon>
        <taxon>Hypocreomycetidae</taxon>
        <taxon>Hypocreales</taxon>
        <taxon>Cordycipitaceae</taxon>
        <taxon>Akanthomyces</taxon>
    </lineage>
</organism>
<dbReference type="InterPro" id="IPR036188">
    <property type="entry name" value="FAD/NAD-bd_sf"/>
</dbReference>
<feature type="compositionally biased region" description="Low complexity" evidence="6">
    <location>
        <begin position="726"/>
        <end position="737"/>
    </location>
</feature>
<feature type="non-terminal residue" evidence="10">
    <location>
        <position position="775"/>
    </location>
</feature>
<comment type="similarity">
    <text evidence="2">Belongs to the GMC oxidoreductase family.</text>
</comment>
<proteinExistence type="inferred from homology"/>
<dbReference type="EMBL" id="LUKN01000597">
    <property type="protein sequence ID" value="OAR02623.1"/>
    <property type="molecule type" value="Genomic_DNA"/>
</dbReference>
<comment type="cofactor">
    <cofactor evidence="1">
        <name>FAD</name>
        <dbReference type="ChEBI" id="CHEBI:57692"/>
    </cofactor>
</comment>
<dbReference type="Gene3D" id="3.50.50.60">
    <property type="entry name" value="FAD/NAD(P)-binding domain"/>
    <property type="match status" value="1"/>
</dbReference>
<dbReference type="GO" id="GO:0016614">
    <property type="term" value="F:oxidoreductase activity, acting on CH-OH group of donors"/>
    <property type="evidence" value="ECO:0007669"/>
    <property type="project" value="InterPro"/>
</dbReference>
<dbReference type="InterPro" id="IPR012132">
    <property type="entry name" value="GMC_OxRdtase"/>
</dbReference>
<dbReference type="Pfam" id="PF05199">
    <property type="entry name" value="GMC_oxred_C"/>
    <property type="match status" value="1"/>
</dbReference>
<keyword evidence="5" id="KW-0560">Oxidoreductase</keyword>
<dbReference type="Pfam" id="PF00732">
    <property type="entry name" value="GMC_oxred_N"/>
    <property type="match status" value="1"/>
</dbReference>
<dbReference type="GO" id="GO:0050660">
    <property type="term" value="F:flavin adenine dinucleotide binding"/>
    <property type="evidence" value="ECO:0007669"/>
    <property type="project" value="InterPro"/>
</dbReference>
<dbReference type="PANTHER" id="PTHR11552">
    <property type="entry name" value="GLUCOSE-METHANOL-CHOLINE GMC OXIDOREDUCTASE"/>
    <property type="match status" value="1"/>
</dbReference>
<evidence type="ECO:0008006" key="12">
    <source>
        <dbReference type="Google" id="ProtNLM"/>
    </source>
</evidence>
<dbReference type="SUPFAM" id="SSF51905">
    <property type="entry name" value="FAD/NAD(P)-binding domain"/>
    <property type="match status" value="1"/>
</dbReference>
<evidence type="ECO:0000313" key="10">
    <source>
        <dbReference type="EMBL" id="OAR02623.1"/>
    </source>
</evidence>
<keyword evidence="11" id="KW-1185">Reference proteome</keyword>
<dbReference type="Gene3D" id="3.30.560.10">
    <property type="entry name" value="Glucose Oxidase, domain 3"/>
    <property type="match status" value="1"/>
</dbReference>
<protein>
    <recommendedName>
        <fullName evidence="12">Glucose-methanol-choline oxidoreductase N-terminal domain-containing protein</fullName>
    </recommendedName>
</protein>
<dbReference type="AlphaFoldDB" id="A0A179IK27"/>
<evidence type="ECO:0000256" key="3">
    <source>
        <dbReference type="ARBA" id="ARBA00022630"/>
    </source>
</evidence>
<feature type="compositionally biased region" description="Basic and acidic residues" evidence="6">
    <location>
        <begin position="682"/>
        <end position="699"/>
    </location>
</feature>
<dbReference type="Proteomes" id="UP000243081">
    <property type="component" value="Unassembled WGS sequence"/>
</dbReference>
<feature type="region of interest" description="Disordered" evidence="6">
    <location>
        <begin position="682"/>
        <end position="740"/>
    </location>
</feature>
<evidence type="ECO:0000259" key="9">
    <source>
        <dbReference type="Pfam" id="PF05199"/>
    </source>
</evidence>
<reference evidence="10 11" key="1">
    <citation type="submission" date="2016-03" db="EMBL/GenBank/DDBJ databases">
        <title>Fine-scale spatial genetic structure of a fungal parasite of coffee scale insects.</title>
        <authorList>
            <person name="Jackson D."/>
            <person name="Zemenick K.A."/>
            <person name="Malloure B."/>
            <person name="Quandt C.A."/>
            <person name="James T.Y."/>
        </authorList>
    </citation>
    <scope>NUCLEOTIDE SEQUENCE [LARGE SCALE GENOMIC DNA]</scope>
    <source>
        <strain evidence="10 11">UM487</strain>
    </source>
</reference>
<name>A0A179IK27_CORDF</name>
<sequence length="775" mass="83928">MRTSNLAACASFLLAARTTIATVVSDKPAIANGKSFDFVIVGAGLSGLTVANKLSARNYSTLVIEAGPDGRWNNATKYAEDLPFPPVFCNRNLPQYDEYGRKTSNTIAAGGCIGGSTSNLVNGMVWYRPTRAEIDKLETLGNPGWNWNTLEPLMTEIERNIPPNEEQIMQGASYDPDVHGYHGLVNTSFPIPMRIPQAVQLYKKALPEAFPGLSVGNDLSNRTSVVSSSTSWTVWPDTSTGKTRRCSAADALLWAPSQQRQRLTVLANHTVTSILFDHGTTAGGVAFAHATSVDARRKIFQVRARKGVILAAGTLGSTPILERSGIGGSNILAAAKVQQLVNLPGVGANLNDQPGSAVSALVSKRYQNDTSIIDGRNIFGPEISLVNIDEIWEASASTMVASLMEPSSLKVRAQSLVNAGAAANIEGAEMLLNTTVELIVKNRLPVAEVVAESYPTSLNVPFWPLMPLSRGHIHIASSDPFQSAMITPRFLTDVFDQGVGVAVARRLRDVFSNKAFDGVVENAYQSPPLGPNATDSEYLKWYRETAAGASHWIGATAMLPRALGGVVDPRLRVYGTKNLHIVDAGILPFPLTSHTMSTLYAVAQRAAQIILEDSRHNSIPDQSHYTAKNNCSRRVHTEPVPSHIRRCRHHYPPGLNCQAGALLEAFIDVANLPDPVHGRVDQAHGHGIEPFEKRPDPRRAAHGAPDAHGPVHQDHAGGEYPHEPNQRAQQRVEAVAARHQRAEIHGKVEVWPRKALLDRQADEEVARQHPALGDD</sequence>
<keyword evidence="4" id="KW-0274">FAD</keyword>
<evidence type="ECO:0000256" key="6">
    <source>
        <dbReference type="SAM" id="MobiDB-lite"/>
    </source>
</evidence>
<dbReference type="OMA" id="WYRPTKA"/>
<accession>A0A179IK27</accession>
<evidence type="ECO:0000259" key="8">
    <source>
        <dbReference type="Pfam" id="PF00732"/>
    </source>
</evidence>
<evidence type="ECO:0000256" key="5">
    <source>
        <dbReference type="ARBA" id="ARBA00023002"/>
    </source>
</evidence>
<feature type="domain" description="Glucose-methanol-choline oxidoreductase C-terminal" evidence="9">
    <location>
        <begin position="467"/>
        <end position="603"/>
    </location>
</feature>
<dbReference type="PANTHER" id="PTHR11552:SF201">
    <property type="entry name" value="GLUCOSE-METHANOL-CHOLINE OXIDOREDUCTASE N-TERMINAL DOMAIN-CONTAINING PROTEIN"/>
    <property type="match status" value="1"/>
</dbReference>
<evidence type="ECO:0000313" key="11">
    <source>
        <dbReference type="Proteomes" id="UP000243081"/>
    </source>
</evidence>
<dbReference type="InterPro" id="IPR000172">
    <property type="entry name" value="GMC_OxRdtase_N"/>
</dbReference>
<dbReference type="OrthoDB" id="269227at2759"/>
<feature type="chain" id="PRO_5008104621" description="Glucose-methanol-choline oxidoreductase N-terminal domain-containing protein" evidence="7">
    <location>
        <begin position="22"/>
        <end position="775"/>
    </location>
</feature>
<evidence type="ECO:0000256" key="7">
    <source>
        <dbReference type="SAM" id="SignalP"/>
    </source>
</evidence>
<gene>
    <name evidence="10" type="ORF">LLEC1_04135</name>
</gene>
<evidence type="ECO:0000256" key="4">
    <source>
        <dbReference type="ARBA" id="ARBA00022827"/>
    </source>
</evidence>
<dbReference type="Gene3D" id="4.10.450.10">
    <property type="entry name" value="Glucose Oxidase, domain 2"/>
    <property type="match status" value="1"/>
</dbReference>
<dbReference type="InterPro" id="IPR027424">
    <property type="entry name" value="Glucose_Oxidase_domain_2"/>
</dbReference>
<feature type="compositionally biased region" description="Basic and acidic residues" evidence="6">
    <location>
        <begin position="709"/>
        <end position="725"/>
    </location>
</feature>
<keyword evidence="7" id="KW-0732">Signal</keyword>
<dbReference type="SUPFAM" id="SSF54373">
    <property type="entry name" value="FAD-linked reductases, C-terminal domain"/>
    <property type="match status" value="1"/>
</dbReference>
<comment type="caution">
    <text evidence="10">The sequence shown here is derived from an EMBL/GenBank/DDBJ whole genome shotgun (WGS) entry which is preliminary data.</text>
</comment>